<evidence type="ECO:0000313" key="10">
    <source>
        <dbReference type="EMBL" id="AGJ98079.1"/>
    </source>
</evidence>
<dbReference type="PROSITE" id="PS00116">
    <property type="entry name" value="DNA_POLYMERASE_B"/>
    <property type="match status" value="1"/>
</dbReference>
<geneLocation type="mitochondrion" evidence="10"/>
<keyword evidence="3" id="KW-0808">Transferase</keyword>
<dbReference type="EC" id="2.7.7.7" evidence="2"/>
<evidence type="ECO:0000256" key="8">
    <source>
        <dbReference type="ARBA" id="ARBA00049244"/>
    </source>
</evidence>
<dbReference type="InterPro" id="IPR017964">
    <property type="entry name" value="DNA-dir_DNA_pol_B_CS"/>
</dbReference>
<dbReference type="InterPro" id="IPR006172">
    <property type="entry name" value="DNA-dir_DNA_pol_B"/>
</dbReference>
<protein>
    <recommendedName>
        <fullName evidence="2">DNA-directed DNA polymerase</fullName>
        <ecNumber evidence="2">2.7.7.7</ecNumber>
    </recommendedName>
</protein>
<dbReference type="GO" id="GO:0006260">
    <property type="term" value="P:DNA replication"/>
    <property type="evidence" value="ECO:0007669"/>
    <property type="project" value="UniProtKB-KW"/>
</dbReference>
<dbReference type="AlphaFoldDB" id="S4UKF6"/>
<proteinExistence type="inferred from homology"/>
<evidence type="ECO:0000259" key="9">
    <source>
        <dbReference type="Pfam" id="PF03175"/>
    </source>
</evidence>
<dbReference type="EMBL" id="KC164355">
    <property type="protein sequence ID" value="AGJ98079.1"/>
    <property type="molecule type" value="Genomic_DNA"/>
</dbReference>
<dbReference type="InterPro" id="IPR004868">
    <property type="entry name" value="DNA-dir_DNA_pol_B_mt/vir"/>
</dbReference>
<dbReference type="InterPro" id="IPR023211">
    <property type="entry name" value="DNA_pol_palm_dom_sf"/>
</dbReference>
<dbReference type="Gene3D" id="3.90.1600.10">
    <property type="entry name" value="Palm domain of DNA polymerase"/>
    <property type="match status" value="2"/>
</dbReference>
<evidence type="ECO:0000256" key="4">
    <source>
        <dbReference type="ARBA" id="ARBA00022695"/>
    </source>
</evidence>
<evidence type="ECO:0000256" key="7">
    <source>
        <dbReference type="ARBA" id="ARBA00023125"/>
    </source>
</evidence>
<sequence length="436" mass="50034">MLEEFKNRVWSFLEVSRHYILSDCIALFQIMIKYFKTLITKFPISPIKVFSAPSTAFRIWRTVQLPLLKKDNLSVYDLSHNLDSQLRSGYCGGIVDVYRPHLEGIGYYYDVNSLYPTAMCRPMPVGMPNPVKLSGGTFSGLFFSEELRFALANGYTLLSIKLAYQFKRGDNTFLQLITQLNSMKIEAQRNNQPTIRNLAKLLMNSMYGRFGMHPSLTKHYIWTQEQIDRIAAHWQIENQIDFGELHMITALLDRDYILKTHGEAELRKSLEELGNKTNVAIAAAVTAYSRIIINTYKLKALELGLELYYSDTDSLVVNGPLPENMIDSATLGKLKLEHTFKEGIFVMPKVYFLELEDGSTVAKCKGFPGKLTKAQYLELLGGKAQHLEVTKWSRSLAESYVKIEAKRPYDLRFTFNKRQQVFNAQGQWINTRPIQL</sequence>
<feature type="domain" description="DNA-directed DNA polymerase family B mitochondria/virus" evidence="9">
    <location>
        <begin position="4"/>
        <end position="128"/>
    </location>
</feature>
<comment type="catalytic activity">
    <reaction evidence="8">
        <text>DNA(n) + a 2'-deoxyribonucleoside 5'-triphosphate = DNA(n+1) + diphosphate</text>
        <dbReference type="Rhea" id="RHEA:22508"/>
        <dbReference type="Rhea" id="RHEA-COMP:17339"/>
        <dbReference type="Rhea" id="RHEA-COMP:17340"/>
        <dbReference type="ChEBI" id="CHEBI:33019"/>
        <dbReference type="ChEBI" id="CHEBI:61560"/>
        <dbReference type="ChEBI" id="CHEBI:173112"/>
        <dbReference type="EC" id="2.7.7.7"/>
    </reaction>
</comment>
<dbReference type="GO" id="GO:0003887">
    <property type="term" value="F:DNA-directed DNA polymerase activity"/>
    <property type="evidence" value="ECO:0007669"/>
    <property type="project" value="UniProtKB-KW"/>
</dbReference>
<accession>S4UKF6</accession>
<evidence type="ECO:0000256" key="1">
    <source>
        <dbReference type="ARBA" id="ARBA00005755"/>
    </source>
</evidence>
<dbReference type="Pfam" id="PF03175">
    <property type="entry name" value="DNA_pol_B_2"/>
    <property type="match status" value="2"/>
</dbReference>
<name>S4UKF6_9GLOM</name>
<keyword evidence="7" id="KW-0238">DNA-binding</keyword>
<dbReference type="GO" id="GO:0000166">
    <property type="term" value="F:nucleotide binding"/>
    <property type="evidence" value="ECO:0007669"/>
    <property type="project" value="InterPro"/>
</dbReference>
<organism evidence="10">
    <name type="scientific">Glomus sp. DAOM 240422</name>
    <dbReference type="NCBI Taxonomy" id="1281822"/>
    <lineage>
        <taxon>Eukaryota</taxon>
        <taxon>Fungi</taxon>
        <taxon>Fungi incertae sedis</taxon>
        <taxon>Mucoromycota</taxon>
        <taxon>Glomeromycotina</taxon>
        <taxon>Glomeromycetes</taxon>
        <taxon>Glomerales</taxon>
        <taxon>Glomeraceae</taxon>
        <taxon>Glomus</taxon>
    </lineage>
</organism>
<evidence type="ECO:0000256" key="5">
    <source>
        <dbReference type="ARBA" id="ARBA00022705"/>
    </source>
</evidence>
<evidence type="ECO:0000256" key="2">
    <source>
        <dbReference type="ARBA" id="ARBA00012417"/>
    </source>
</evidence>
<keyword evidence="4" id="KW-0548">Nucleotidyltransferase</keyword>
<dbReference type="SUPFAM" id="SSF56672">
    <property type="entry name" value="DNA/RNA polymerases"/>
    <property type="match status" value="1"/>
</dbReference>
<dbReference type="GO" id="GO:0003677">
    <property type="term" value="F:DNA binding"/>
    <property type="evidence" value="ECO:0007669"/>
    <property type="project" value="UniProtKB-KW"/>
</dbReference>
<gene>
    <name evidence="10" type="primary">dpo</name>
</gene>
<evidence type="ECO:0000256" key="6">
    <source>
        <dbReference type="ARBA" id="ARBA00022932"/>
    </source>
</evidence>
<keyword evidence="5" id="KW-0235">DNA replication</keyword>
<dbReference type="PANTHER" id="PTHR33568:SF3">
    <property type="entry name" value="DNA-DIRECTED DNA POLYMERASE"/>
    <property type="match status" value="1"/>
</dbReference>
<dbReference type="PANTHER" id="PTHR33568">
    <property type="entry name" value="DNA POLYMERASE"/>
    <property type="match status" value="1"/>
</dbReference>
<keyword evidence="10" id="KW-0496">Mitochondrion</keyword>
<comment type="similarity">
    <text evidence="1">Belongs to the DNA polymerase type-B family.</text>
</comment>
<feature type="domain" description="DNA-directed DNA polymerase family B mitochondria/virus" evidence="9">
    <location>
        <begin position="133"/>
        <end position="291"/>
    </location>
</feature>
<keyword evidence="6" id="KW-0239">DNA-directed DNA polymerase</keyword>
<evidence type="ECO:0000256" key="3">
    <source>
        <dbReference type="ARBA" id="ARBA00022679"/>
    </source>
</evidence>
<dbReference type="PRINTS" id="PR00106">
    <property type="entry name" value="DNAPOLB"/>
</dbReference>
<reference evidence="10" key="1">
    <citation type="journal article" date="2013" name="Genome Biol. Evol.">
        <title>Mitochondrial genome rearrangements in Glomus species triggered by homologous recombination between distinct mtDNA haplotypes.</title>
        <authorList>
            <person name="Beaudet D."/>
            <person name="Terrat Y."/>
            <person name="Halary S."/>
            <person name="de la Providencia I.E."/>
            <person name="Hijri M."/>
        </authorList>
    </citation>
    <scope>NUCLEOTIDE SEQUENCE</scope>
</reference>
<dbReference type="InterPro" id="IPR043502">
    <property type="entry name" value="DNA/RNA_pol_sf"/>
</dbReference>